<evidence type="ECO:0000256" key="2">
    <source>
        <dbReference type="ARBA" id="ARBA00006679"/>
    </source>
</evidence>
<evidence type="ECO:0000313" key="9">
    <source>
        <dbReference type="Proteomes" id="UP001596958"/>
    </source>
</evidence>
<evidence type="ECO:0000256" key="7">
    <source>
        <dbReference type="SAM" id="Phobius"/>
    </source>
</evidence>
<evidence type="ECO:0000256" key="4">
    <source>
        <dbReference type="ARBA" id="ARBA00022692"/>
    </source>
</evidence>
<dbReference type="PANTHER" id="PTHR33452:SF1">
    <property type="entry name" value="INNER MEMBRANE PROTEIN YPHA-RELATED"/>
    <property type="match status" value="1"/>
</dbReference>
<dbReference type="InterPro" id="IPR051907">
    <property type="entry name" value="DoxX-like_oxidoreductase"/>
</dbReference>
<keyword evidence="9" id="KW-1185">Reference proteome</keyword>
<keyword evidence="3" id="KW-1003">Cell membrane</keyword>
<dbReference type="InterPro" id="IPR032808">
    <property type="entry name" value="DoxX"/>
</dbReference>
<evidence type="ECO:0000256" key="1">
    <source>
        <dbReference type="ARBA" id="ARBA00004651"/>
    </source>
</evidence>
<sequence length="152" mass="16503">MKTATFNKQSIFKTGDSFGPLLLRVAAGLVMLVHGSQKVFGTFGGYGFSGTMNFFTETMHLPWLIALLVIAIEFFGSIALILGLTTRLAAFGITAVALGIVITSHIQYGFFMNWYGSQKGEGIEYFILYIAISASLVITGGGKFSVDRLIQR</sequence>
<dbReference type="Pfam" id="PF07681">
    <property type="entry name" value="DoxX"/>
    <property type="match status" value="1"/>
</dbReference>
<comment type="caution">
    <text evidence="8">The sequence shown here is derived from an EMBL/GenBank/DDBJ whole genome shotgun (WGS) entry which is preliminary data.</text>
</comment>
<protein>
    <submittedName>
        <fullName evidence="8">DoxX family protein</fullName>
    </submittedName>
</protein>
<evidence type="ECO:0000256" key="6">
    <source>
        <dbReference type="ARBA" id="ARBA00023136"/>
    </source>
</evidence>
<evidence type="ECO:0000256" key="5">
    <source>
        <dbReference type="ARBA" id="ARBA00022989"/>
    </source>
</evidence>
<name>A0ABW2YVZ9_9SPHI</name>
<keyword evidence="5 7" id="KW-1133">Transmembrane helix</keyword>
<accession>A0ABW2YVZ9</accession>
<organism evidence="8 9">
    <name type="scientific">Mucilaginibacter calamicampi</name>
    <dbReference type="NCBI Taxonomy" id="1302352"/>
    <lineage>
        <taxon>Bacteria</taxon>
        <taxon>Pseudomonadati</taxon>
        <taxon>Bacteroidota</taxon>
        <taxon>Sphingobacteriia</taxon>
        <taxon>Sphingobacteriales</taxon>
        <taxon>Sphingobacteriaceae</taxon>
        <taxon>Mucilaginibacter</taxon>
    </lineage>
</organism>
<comment type="subcellular location">
    <subcellularLocation>
        <location evidence="1">Cell membrane</location>
        <topology evidence="1">Multi-pass membrane protein</topology>
    </subcellularLocation>
</comment>
<dbReference type="Proteomes" id="UP001596958">
    <property type="component" value="Unassembled WGS sequence"/>
</dbReference>
<evidence type="ECO:0000256" key="3">
    <source>
        <dbReference type="ARBA" id="ARBA00022475"/>
    </source>
</evidence>
<feature type="transmembrane region" description="Helical" evidence="7">
    <location>
        <begin position="21"/>
        <end position="40"/>
    </location>
</feature>
<feature type="transmembrane region" description="Helical" evidence="7">
    <location>
        <begin position="126"/>
        <end position="146"/>
    </location>
</feature>
<feature type="transmembrane region" description="Helical" evidence="7">
    <location>
        <begin position="88"/>
        <end position="106"/>
    </location>
</feature>
<gene>
    <name evidence="8" type="ORF">ACFQZS_04410</name>
</gene>
<keyword evidence="6 7" id="KW-0472">Membrane</keyword>
<dbReference type="PANTHER" id="PTHR33452">
    <property type="entry name" value="OXIDOREDUCTASE CATD-RELATED"/>
    <property type="match status" value="1"/>
</dbReference>
<feature type="transmembrane region" description="Helical" evidence="7">
    <location>
        <begin position="60"/>
        <end position="81"/>
    </location>
</feature>
<proteinExistence type="inferred from homology"/>
<evidence type="ECO:0000313" key="8">
    <source>
        <dbReference type="EMBL" id="MFD0749373.1"/>
    </source>
</evidence>
<dbReference type="EMBL" id="JBHTHU010000002">
    <property type="protein sequence ID" value="MFD0749373.1"/>
    <property type="molecule type" value="Genomic_DNA"/>
</dbReference>
<reference evidence="9" key="1">
    <citation type="journal article" date="2019" name="Int. J. Syst. Evol. Microbiol.">
        <title>The Global Catalogue of Microorganisms (GCM) 10K type strain sequencing project: providing services to taxonomists for standard genome sequencing and annotation.</title>
        <authorList>
            <consortium name="The Broad Institute Genomics Platform"/>
            <consortium name="The Broad Institute Genome Sequencing Center for Infectious Disease"/>
            <person name="Wu L."/>
            <person name="Ma J."/>
        </authorList>
    </citation>
    <scope>NUCLEOTIDE SEQUENCE [LARGE SCALE GENOMIC DNA]</scope>
    <source>
        <strain evidence="9">CCUG 63418</strain>
    </source>
</reference>
<comment type="similarity">
    <text evidence="2">Belongs to the DoxX family.</text>
</comment>
<dbReference type="RefSeq" id="WP_377097679.1">
    <property type="nucleotide sequence ID" value="NZ_JBHTHU010000002.1"/>
</dbReference>
<keyword evidence="4 7" id="KW-0812">Transmembrane</keyword>